<dbReference type="GO" id="GO:0000981">
    <property type="term" value="F:DNA-binding transcription factor activity, RNA polymerase II-specific"/>
    <property type="evidence" value="ECO:0007669"/>
    <property type="project" value="TreeGrafter"/>
</dbReference>
<dbReference type="PANTHER" id="PTHR46542">
    <property type="entry name" value="X-BOX BINDING PROTEIN 1"/>
    <property type="match status" value="1"/>
</dbReference>
<dbReference type="Proteomes" id="UP001374579">
    <property type="component" value="Unassembled WGS sequence"/>
</dbReference>
<evidence type="ECO:0000256" key="7">
    <source>
        <dbReference type="SAM" id="Coils"/>
    </source>
</evidence>
<reference evidence="10 11" key="1">
    <citation type="submission" date="2024-02" db="EMBL/GenBank/DDBJ databases">
        <title>Chromosome-scale genome assembly of the rough periwinkle Littorina saxatilis.</title>
        <authorList>
            <person name="De Jode A."/>
            <person name="Faria R."/>
            <person name="Formenti G."/>
            <person name="Sims Y."/>
            <person name="Smith T.P."/>
            <person name="Tracey A."/>
            <person name="Wood J.M.D."/>
            <person name="Zagrodzka Z.B."/>
            <person name="Johannesson K."/>
            <person name="Butlin R.K."/>
            <person name="Leder E.H."/>
        </authorList>
    </citation>
    <scope>NUCLEOTIDE SEQUENCE [LARGE SCALE GENOMIC DNA]</scope>
    <source>
        <strain evidence="10">Snail1</strain>
        <tissue evidence="10">Muscle</tissue>
    </source>
</reference>
<evidence type="ECO:0000256" key="1">
    <source>
        <dbReference type="ARBA" id="ARBA00022843"/>
    </source>
</evidence>
<dbReference type="EMBL" id="JBAMIC010004070">
    <property type="protein sequence ID" value="KAK7087161.1"/>
    <property type="molecule type" value="Genomic_DNA"/>
</dbReference>
<evidence type="ECO:0000313" key="10">
    <source>
        <dbReference type="EMBL" id="KAK7087161.1"/>
    </source>
</evidence>
<dbReference type="PROSITE" id="PS50217">
    <property type="entry name" value="BZIP"/>
    <property type="match status" value="1"/>
</dbReference>
<dbReference type="InterPro" id="IPR046347">
    <property type="entry name" value="bZIP_sf"/>
</dbReference>
<keyword evidence="1" id="KW-0832">Ubl conjugation</keyword>
<dbReference type="Pfam" id="PF00170">
    <property type="entry name" value="bZIP_1"/>
    <property type="match status" value="1"/>
</dbReference>
<dbReference type="PROSITE" id="PS00036">
    <property type="entry name" value="BZIP_BASIC"/>
    <property type="match status" value="1"/>
</dbReference>
<protein>
    <recommendedName>
        <fullName evidence="6">X-box-binding protein 1</fullName>
    </recommendedName>
</protein>
<evidence type="ECO:0000256" key="5">
    <source>
        <dbReference type="ARBA" id="ARBA00023242"/>
    </source>
</evidence>
<evidence type="ECO:0000256" key="8">
    <source>
        <dbReference type="SAM" id="MobiDB-lite"/>
    </source>
</evidence>
<dbReference type="SUPFAM" id="SSF57959">
    <property type="entry name" value="Leucine zipper domain"/>
    <property type="match status" value="1"/>
</dbReference>
<organism evidence="10 11">
    <name type="scientific">Littorina saxatilis</name>
    <dbReference type="NCBI Taxonomy" id="31220"/>
    <lineage>
        <taxon>Eukaryota</taxon>
        <taxon>Metazoa</taxon>
        <taxon>Spiralia</taxon>
        <taxon>Lophotrochozoa</taxon>
        <taxon>Mollusca</taxon>
        <taxon>Gastropoda</taxon>
        <taxon>Caenogastropoda</taxon>
        <taxon>Littorinimorpha</taxon>
        <taxon>Littorinoidea</taxon>
        <taxon>Littorinidae</taxon>
        <taxon>Littorina</taxon>
    </lineage>
</organism>
<keyword evidence="7" id="KW-0175">Coiled coil</keyword>
<evidence type="ECO:0000313" key="11">
    <source>
        <dbReference type="Proteomes" id="UP001374579"/>
    </source>
</evidence>
<dbReference type="SMART" id="SM00338">
    <property type="entry name" value="BRLZ"/>
    <property type="match status" value="1"/>
</dbReference>
<keyword evidence="11" id="KW-1185">Reference proteome</keyword>
<keyword evidence="3" id="KW-0238">DNA-binding</keyword>
<dbReference type="AlphaFoldDB" id="A0AAN9AHQ8"/>
<feature type="region of interest" description="Disordered" evidence="8">
    <location>
        <begin position="215"/>
        <end position="239"/>
    </location>
</feature>
<gene>
    <name evidence="10" type="ORF">V1264_021244</name>
</gene>
<feature type="domain" description="BZIP" evidence="9">
    <location>
        <begin position="48"/>
        <end position="111"/>
    </location>
</feature>
<evidence type="ECO:0000256" key="6">
    <source>
        <dbReference type="ARBA" id="ARBA00040165"/>
    </source>
</evidence>
<name>A0AAN9AHQ8_9CAEN</name>
<dbReference type="GO" id="GO:0000977">
    <property type="term" value="F:RNA polymerase II transcription regulatory region sequence-specific DNA binding"/>
    <property type="evidence" value="ECO:0007669"/>
    <property type="project" value="TreeGrafter"/>
</dbReference>
<feature type="coiled-coil region" evidence="7">
    <location>
        <begin position="66"/>
        <end position="107"/>
    </location>
</feature>
<evidence type="ECO:0000259" key="9">
    <source>
        <dbReference type="PROSITE" id="PS50217"/>
    </source>
</evidence>
<dbReference type="PANTHER" id="PTHR46542:SF1">
    <property type="entry name" value="X-BOX BINDING PROTEIN 1"/>
    <property type="match status" value="1"/>
</dbReference>
<comment type="caution">
    <text evidence="10">The sequence shown here is derived from an EMBL/GenBank/DDBJ whole genome shotgun (WGS) entry which is preliminary data.</text>
</comment>
<dbReference type="InterPro" id="IPR052470">
    <property type="entry name" value="ER_Stress-Reg_TF"/>
</dbReference>
<proteinExistence type="predicted"/>
<accession>A0AAN9AHQ8</accession>
<dbReference type="CDD" id="cd14691">
    <property type="entry name" value="bZIP_XBP1"/>
    <property type="match status" value="1"/>
</dbReference>
<sequence length="264" mass="29430">MAYQKAIVITTLGKHTNSYQMAEIADDSIYSDGAGARKRRRLTHLSPDEKVLRRKLKNRVAAQTARDRKKVLMTELEEQVSLLQEEKKQLLKENAQLRNSHASIQKENHCLKKLISTVATTPNTIVSSDPPSSTPLVVQTSAPTVPCKVEVPDCDTAALPCKTEPDSPRSAAPAVSLPKEQIQALSRVMMQYAACALTLSLMLCFVSWKNASSQKAESSSRKRKQTKPARRPSVNAESTLLMENCQREQSWWGPQQQTWTPSMN</sequence>
<dbReference type="InterPro" id="IPR004827">
    <property type="entry name" value="bZIP"/>
</dbReference>
<dbReference type="Gene3D" id="1.20.5.170">
    <property type="match status" value="1"/>
</dbReference>
<keyword evidence="4" id="KW-0804">Transcription</keyword>
<keyword evidence="2" id="KW-0805">Transcription regulation</keyword>
<evidence type="ECO:0000256" key="2">
    <source>
        <dbReference type="ARBA" id="ARBA00023015"/>
    </source>
</evidence>
<evidence type="ECO:0000256" key="3">
    <source>
        <dbReference type="ARBA" id="ARBA00023125"/>
    </source>
</evidence>
<keyword evidence="5" id="KW-0539">Nucleus</keyword>
<dbReference type="GO" id="GO:0005634">
    <property type="term" value="C:nucleus"/>
    <property type="evidence" value="ECO:0007669"/>
    <property type="project" value="TreeGrafter"/>
</dbReference>
<feature type="compositionally biased region" description="Basic residues" evidence="8">
    <location>
        <begin position="221"/>
        <end position="230"/>
    </location>
</feature>
<evidence type="ECO:0000256" key="4">
    <source>
        <dbReference type="ARBA" id="ARBA00023163"/>
    </source>
</evidence>